<evidence type="ECO:0008006" key="2">
    <source>
        <dbReference type="Google" id="ProtNLM"/>
    </source>
</evidence>
<dbReference type="Gene3D" id="3.40.50.300">
    <property type="entry name" value="P-loop containing nucleotide triphosphate hydrolases"/>
    <property type="match status" value="1"/>
</dbReference>
<name>A0A6J5PCE1_9CAUD</name>
<reference evidence="1" key="1">
    <citation type="submission" date="2020-04" db="EMBL/GenBank/DDBJ databases">
        <authorList>
            <person name="Chiriac C."/>
            <person name="Salcher M."/>
            <person name="Ghai R."/>
            <person name="Kavagutti S V."/>
        </authorList>
    </citation>
    <scope>NUCLEOTIDE SEQUENCE</scope>
</reference>
<protein>
    <recommendedName>
        <fullName evidence="2">AAA domain containing protein</fullName>
    </recommendedName>
</protein>
<evidence type="ECO:0000313" key="1">
    <source>
        <dbReference type="EMBL" id="CAB4167111.1"/>
    </source>
</evidence>
<dbReference type="SUPFAM" id="SSF52540">
    <property type="entry name" value="P-loop containing nucleoside triphosphate hydrolases"/>
    <property type="match status" value="1"/>
</dbReference>
<dbReference type="InterPro" id="IPR027417">
    <property type="entry name" value="P-loop_NTPase"/>
</dbReference>
<proteinExistence type="predicted"/>
<sequence length="344" mass="37927">MKISQAIQITSEAVKAQLGALQSGKWRAADMIVPYWEGAPGLGKTEGHKQVADRLGLEVVTLIGSQYDPAELAGWALPVEGSDEMKRSKPDWWPDGSTPTMLSLDELPQSTTAVQNIFAQLTNERRIGKRQLPDNVAIVAAGNRLSDKAGTSAIPTHLRDRLMFLPVEADLEDVVAYLSRNGGDERVCGYLRARPEYLHKFDRDQTACPSPRSWDRVSTILSKFNVDPLCMSYSIAGQVGIEASADFQVYLKVTSQMPDIDGIIANPQRAEVPHNLSILHAVCAALAKRMSDANADRIIAYMKRLPQQEFAAFIMKDAVNRDAELKKSNAVRQWVLTEGKALIL</sequence>
<organism evidence="1">
    <name type="scientific">uncultured Caudovirales phage</name>
    <dbReference type="NCBI Taxonomy" id="2100421"/>
    <lineage>
        <taxon>Viruses</taxon>
        <taxon>Duplodnaviria</taxon>
        <taxon>Heunggongvirae</taxon>
        <taxon>Uroviricota</taxon>
        <taxon>Caudoviricetes</taxon>
        <taxon>Peduoviridae</taxon>
        <taxon>Maltschvirus</taxon>
        <taxon>Maltschvirus maltsch</taxon>
    </lineage>
</organism>
<accession>A0A6J5PCE1</accession>
<dbReference type="EMBL" id="LR796806">
    <property type="protein sequence ID" value="CAB4167111.1"/>
    <property type="molecule type" value="Genomic_DNA"/>
</dbReference>
<gene>
    <name evidence="1" type="ORF">UFOVP858_13</name>
</gene>